<dbReference type="PROSITE" id="PS51032">
    <property type="entry name" value="AP2_ERF"/>
    <property type="match status" value="1"/>
</dbReference>
<keyword evidence="10" id="KW-1185">Reference proteome</keyword>
<protein>
    <recommendedName>
        <fullName evidence="8">AP2/ERF domain-containing protein</fullName>
    </recommendedName>
</protein>
<comment type="caution">
    <text evidence="9">The sequence shown here is derived from an EMBL/GenBank/DDBJ whole genome shotgun (WGS) entry which is preliminary data.</text>
</comment>
<feature type="transmembrane region" description="Helical" evidence="7">
    <location>
        <begin position="322"/>
        <end position="344"/>
    </location>
</feature>
<proteinExistence type="predicted"/>
<gene>
    <name evidence="9" type="ORF">P3X46_024510</name>
</gene>
<dbReference type="EMBL" id="JARPOI010000014">
    <property type="protein sequence ID" value="KAJ9158974.1"/>
    <property type="molecule type" value="Genomic_DNA"/>
</dbReference>
<evidence type="ECO:0000313" key="10">
    <source>
        <dbReference type="Proteomes" id="UP001174677"/>
    </source>
</evidence>
<dbReference type="InterPro" id="IPR036955">
    <property type="entry name" value="AP2/ERF_dom_sf"/>
</dbReference>
<sequence length="448" mass="49976">MSDVTLNAESVESTQNSEQKEGERLGNSDSSIVSLLRDAANDNNKVVDDIVEVGGGGNGIENENDAAVTTELSLGSNGREVGKDFGNYQGQARQENLSFEIGQEISGGEVQGNIRRRRGPRSKSSQNRGVTFYRRTERWESHSWDEGKLVHLGEFDTAHAAPARAYDRTSIKFKGVEADINFSLSDSETDLVQMKNLTKEEYTFRRPRTRFSRESPFGNSHRESEEHIHPNSGSCDVDSRDSRGQTEDNEIQSCLASPPPHSPETDHFGCMDVEHGNGICRTCCRTQNLKMKALERMFAIANFIVELLSIVFEQLSSQHYSLFLPICVGMSFLALFICTFELAYKAQKERATWRWCGTIPWFYYPSQSGIRLGSVMDIAALVCAFGQCILTIVGYCLFLRNGNSPIKISIWASVFASCQLCSKFCGEFKHEVHGQDTLPVLNAPSLCH</sequence>
<keyword evidence="7" id="KW-1133">Transmembrane helix</keyword>
<feature type="compositionally biased region" description="Polar residues" evidence="6">
    <location>
        <begin position="1"/>
        <end position="17"/>
    </location>
</feature>
<dbReference type="Gene3D" id="3.30.730.10">
    <property type="entry name" value="AP2/ERF domain"/>
    <property type="match status" value="1"/>
</dbReference>
<evidence type="ECO:0000259" key="8">
    <source>
        <dbReference type="PROSITE" id="PS51032"/>
    </source>
</evidence>
<name>A0ABQ9L2S4_HEVBR</name>
<keyword evidence="5" id="KW-0539">Nucleus</keyword>
<accession>A0ABQ9L2S4</accession>
<keyword evidence="2" id="KW-0805">Transcription regulation</keyword>
<organism evidence="9 10">
    <name type="scientific">Hevea brasiliensis</name>
    <name type="common">Para rubber tree</name>
    <name type="synonym">Siphonia brasiliensis</name>
    <dbReference type="NCBI Taxonomy" id="3981"/>
    <lineage>
        <taxon>Eukaryota</taxon>
        <taxon>Viridiplantae</taxon>
        <taxon>Streptophyta</taxon>
        <taxon>Embryophyta</taxon>
        <taxon>Tracheophyta</taxon>
        <taxon>Spermatophyta</taxon>
        <taxon>Magnoliopsida</taxon>
        <taxon>eudicotyledons</taxon>
        <taxon>Gunneridae</taxon>
        <taxon>Pentapetalae</taxon>
        <taxon>rosids</taxon>
        <taxon>fabids</taxon>
        <taxon>Malpighiales</taxon>
        <taxon>Euphorbiaceae</taxon>
        <taxon>Crotonoideae</taxon>
        <taxon>Micrandreae</taxon>
        <taxon>Hevea</taxon>
    </lineage>
</organism>
<evidence type="ECO:0000256" key="2">
    <source>
        <dbReference type="ARBA" id="ARBA00023015"/>
    </source>
</evidence>
<dbReference type="PANTHER" id="PTHR48473:SF1">
    <property type="entry name" value="TIR DOMAIN-CONTAINING PROTEIN"/>
    <property type="match status" value="1"/>
</dbReference>
<feature type="region of interest" description="Disordered" evidence="6">
    <location>
        <begin position="208"/>
        <end position="261"/>
    </location>
</feature>
<evidence type="ECO:0000256" key="4">
    <source>
        <dbReference type="ARBA" id="ARBA00023163"/>
    </source>
</evidence>
<dbReference type="SMART" id="SM00380">
    <property type="entry name" value="AP2"/>
    <property type="match status" value="1"/>
</dbReference>
<feature type="region of interest" description="Disordered" evidence="6">
    <location>
        <begin position="1"/>
        <end position="30"/>
    </location>
</feature>
<dbReference type="SUPFAM" id="SSF54171">
    <property type="entry name" value="DNA-binding domain"/>
    <property type="match status" value="1"/>
</dbReference>
<feature type="transmembrane region" description="Helical" evidence="7">
    <location>
        <begin position="297"/>
        <end position="316"/>
    </location>
</feature>
<evidence type="ECO:0000256" key="3">
    <source>
        <dbReference type="ARBA" id="ARBA00023125"/>
    </source>
</evidence>
<dbReference type="PANTHER" id="PTHR48473">
    <property type="entry name" value="TIR DOMAIN-CONTAINING PROTEIN"/>
    <property type="match status" value="1"/>
</dbReference>
<feature type="domain" description="AP2/ERF" evidence="8">
    <location>
        <begin position="126"/>
        <end position="183"/>
    </location>
</feature>
<comment type="subcellular location">
    <subcellularLocation>
        <location evidence="1">Nucleus</location>
    </subcellularLocation>
</comment>
<evidence type="ECO:0000313" key="9">
    <source>
        <dbReference type="EMBL" id="KAJ9158974.1"/>
    </source>
</evidence>
<feature type="compositionally biased region" description="Basic and acidic residues" evidence="6">
    <location>
        <begin position="237"/>
        <end position="246"/>
    </location>
</feature>
<evidence type="ECO:0000256" key="5">
    <source>
        <dbReference type="ARBA" id="ARBA00023242"/>
    </source>
</evidence>
<feature type="compositionally biased region" description="Basic and acidic residues" evidence="6">
    <location>
        <begin position="220"/>
        <end position="229"/>
    </location>
</feature>
<evidence type="ECO:0000256" key="1">
    <source>
        <dbReference type="ARBA" id="ARBA00004123"/>
    </source>
</evidence>
<dbReference type="Proteomes" id="UP001174677">
    <property type="component" value="Chromosome 14"/>
</dbReference>
<dbReference type="InterPro" id="IPR016177">
    <property type="entry name" value="DNA-bd_dom_sf"/>
</dbReference>
<dbReference type="InterPro" id="IPR001471">
    <property type="entry name" value="AP2/ERF_dom"/>
</dbReference>
<dbReference type="CDD" id="cd00018">
    <property type="entry name" value="AP2"/>
    <property type="match status" value="1"/>
</dbReference>
<keyword evidence="7" id="KW-0472">Membrane</keyword>
<reference evidence="9" key="1">
    <citation type="journal article" date="2023" name="Plant Biotechnol. J.">
        <title>Chromosome-level wild Hevea brasiliensis genome provides new tools for genomic-assisted breeding and valuable loci to elevate rubber yield.</title>
        <authorList>
            <person name="Cheng H."/>
            <person name="Song X."/>
            <person name="Hu Y."/>
            <person name="Wu T."/>
            <person name="Yang Q."/>
            <person name="An Z."/>
            <person name="Feng S."/>
            <person name="Deng Z."/>
            <person name="Wu W."/>
            <person name="Zeng X."/>
            <person name="Tu M."/>
            <person name="Wang X."/>
            <person name="Huang H."/>
        </authorList>
    </citation>
    <scope>NUCLEOTIDE SEQUENCE</scope>
    <source>
        <strain evidence="9">MT/VB/25A 57/8</strain>
    </source>
</reference>
<evidence type="ECO:0000256" key="6">
    <source>
        <dbReference type="SAM" id="MobiDB-lite"/>
    </source>
</evidence>
<keyword evidence="7" id="KW-0812">Transmembrane</keyword>
<keyword evidence="4" id="KW-0804">Transcription</keyword>
<keyword evidence="3" id="KW-0238">DNA-binding</keyword>
<evidence type="ECO:0000256" key="7">
    <source>
        <dbReference type="SAM" id="Phobius"/>
    </source>
</evidence>